<sequence>NASTVDVSELALGLANVGGSAKVAGLSFEETVQALALAAPYFSSAADAGTSFKTFLANLSPSTKEATETMIALGLATADGASKFFDAQGRFVGMEAAARLLADATRNLSNEQKLQALQTIFGADAIRFAAAMAEAGAAGYVAMGTAMAQAGGASAAAAQMQQGYTYAVEQLSGAWETLQIVIGSLVLPALTNLVGALATGIGGITAFVQSIAGADDPLVALGQAIGLTQQHAQAFAAGAQAVGQTAQAAFASLVATVGPLLQQLGQAVVTVVNQMIAWWQQHGAQVIAAVQPLWQEVVATAQAFGALLQQAVTSLLGAIASVWQAHGQTIITAAQTAWTIISG</sequence>
<dbReference type="EMBL" id="PGTN01000238">
    <property type="protein sequence ID" value="PJF46391.1"/>
    <property type="molecule type" value="Genomic_DNA"/>
</dbReference>
<dbReference type="Pfam" id="PF10145">
    <property type="entry name" value="PhageMin_Tail"/>
    <property type="match status" value="1"/>
</dbReference>
<accession>A0A2M8Q9B3</accession>
<comment type="caution">
    <text evidence="3">The sequence shown here is derived from an EMBL/GenBank/DDBJ whole genome shotgun (WGS) entry which is preliminary data.</text>
</comment>
<dbReference type="NCBIfam" id="TIGR01760">
    <property type="entry name" value="tape_meas_TP901"/>
    <property type="match status" value="1"/>
</dbReference>
<organism evidence="3 4">
    <name type="scientific">Candidatus Thermofonsia Clade 3 bacterium</name>
    <dbReference type="NCBI Taxonomy" id="2364212"/>
    <lineage>
        <taxon>Bacteria</taxon>
        <taxon>Bacillati</taxon>
        <taxon>Chloroflexota</taxon>
        <taxon>Candidatus Thermofontia</taxon>
        <taxon>Candidatus Thermofonsia Clade 3</taxon>
    </lineage>
</organism>
<evidence type="ECO:0000256" key="1">
    <source>
        <dbReference type="ARBA" id="ARBA00022612"/>
    </source>
</evidence>
<keyword evidence="1" id="KW-1188">Viral release from host cell</keyword>
<protein>
    <submittedName>
        <fullName evidence="3">Phage tail tape measure protein</fullName>
    </submittedName>
</protein>
<reference evidence="3 4" key="1">
    <citation type="submission" date="2017-11" db="EMBL/GenBank/DDBJ databases">
        <title>Evolution of Phototrophy in the Chloroflexi Phylum Driven by Horizontal Gene Transfer.</title>
        <authorList>
            <person name="Ward L.M."/>
            <person name="Hemp J."/>
            <person name="Shih P.M."/>
            <person name="Mcglynn S.E."/>
            <person name="Fischer W."/>
        </authorList>
    </citation>
    <scope>NUCLEOTIDE SEQUENCE [LARGE SCALE GENOMIC DNA]</scope>
    <source>
        <strain evidence="3">JP3_7</strain>
    </source>
</reference>
<feature type="domain" description="Phage tail tape measure protein" evidence="2">
    <location>
        <begin position="1"/>
        <end position="122"/>
    </location>
</feature>
<proteinExistence type="predicted"/>
<evidence type="ECO:0000313" key="3">
    <source>
        <dbReference type="EMBL" id="PJF46391.1"/>
    </source>
</evidence>
<feature type="non-terminal residue" evidence="3">
    <location>
        <position position="343"/>
    </location>
</feature>
<name>A0A2M8Q9B3_9CHLR</name>
<dbReference type="Proteomes" id="UP000230790">
    <property type="component" value="Unassembled WGS sequence"/>
</dbReference>
<evidence type="ECO:0000313" key="4">
    <source>
        <dbReference type="Proteomes" id="UP000230790"/>
    </source>
</evidence>
<dbReference type="InterPro" id="IPR010090">
    <property type="entry name" value="Phage_tape_meas"/>
</dbReference>
<evidence type="ECO:0000259" key="2">
    <source>
        <dbReference type="Pfam" id="PF10145"/>
    </source>
</evidence>
<feature type="non-terminal residue" evidence="3">
    <location>
        <position position="1"/>
    </location>
</feature>
<gene>
    <name evidence="3" type="ORF">CUN48_14035</name>
</gene>
<dbReference type="AlphaFoldDB" id="A0A2M8Q9B3"/>
<dbReference type="PANTHER" id="PTHR37813">
    <property type="entry name" value="FELS-2 PROPHAGE PROTEIN"/>
    <property type="match status" value="1"/>
</dbReference>
<dbReference type="PANTHER" id="PTHR37813:SF1">
    <property type="entry name" value="FELS-2 PROPHAGE PROTEIN"/>
    <property type="match status" value="1"/>
</dbReference>